<keyword evidence="3 5" id="KW-1133">Transmembrane helix</keyword>
<dbReference type="Pfam" id="PF04479">
    <property type="entry name" value="RTA1"/>
    <property type="match status" value="1"/>
</dbReference>
<evidence type="ECO:0000313" key="6">
    <source>
        <dbReference type="EMBL" id="KAJ5166661.1"/>
    </source>
</evidence>
<dbReference type="InterPro" id="IPR007568">
    <property type="entry name" value="RTA1"/>
</dbReference>
<dbReference type="Proteomes" id="UP001149163">
    <property type="component" value="Unassembled WGS sequence"/>
</dbReference>
<comment type="caution">
    <text evidence="6">The sequence shown here is derived from an EMBL/GenBank/DDBJ whole genome shotgun (WGS) entry which is preliminary data.</text>
</comment>
<feature type="transmembrane region" description="Helical" evidence="5">
    <location>
        <begin position="88"/>
        <end position="109"/>
    </location>
</feature>
<dbReference type="PANTHER" id="PTHR31465">
    <property type="entry name" value="PROTEIN RTA1-RELATED"/>
    <property type="match status" value="1"/>
</dbReference>
<dbReference type="EMBL" id="JAPQKN010000003">
    <property type="protein sequence ID" value="KAJ5166661.1"/>
    <property type="molecule type" value="Genomic_DNA"/>
</dbReference>
<feature type="transmembrane region" description="Helical" evidence="5">
    <location>
        <begin position="124"/>
        <end position="144"/>
    </location>
</feature>
<evidence type="ECO:0000256" key="3">
    <source>
        <dbReference type="ARBA" id="ARBA00022989"/>
    </source>
</evidence>
<accession>A0A9W9LN04</accession>
<reference evidence="6" key="2">
    <citation type="journal article" date="2023" name="IMA Fungus">
        <title>Comparative genomic study of the Penicillium genus elucidates a diverse pangenome and 15 lateral gene transfer events.</title>
        <authorList>
            <person name="Petersen C."/>
            <person name="Sorensen T."/>
            <person name="Nielsen M.R."/>
            <person name="Sondergaard T.E."/>
            <person name="Sorensen J.L."/>
            <person name="Fitzpatrick D.A."/>
            <person name="Frisvad J.C."/>
            <person name="Nielsen K.L."/>
        </authorList>
    </citation>
    <scope>NUCLEOTIDE SEQUENCE</scope>
    <source>
        <strain evidence="6">IBT 26290</strain>
    </source>
</reference>
<dbReference type="GO" id="GO:0005886">
    <property type="term" value="C:plasma membrane"/>
    <property type="evidence" value="ECO:0007669"/>
    <property type="project" value="TreeGrafter"/>
</dbReference>
<dbReference type="OrthoDB" id="1844152at2759"/>
<evidence type="ECO:0000256" key="1">
    <source>
        <dbReference type="ARBA" id="ARBA00004141"/>
    </source>
</evidence>
<gene>
    <name evidence="6" type="ORF">N7482_005442</name>
</gene>
<keyword evidence="7" id="KW-1185">Reference proteome</keyword>
<keyword evidence="2 5" id="KW-0812">Transmembrane</keyword>
<dbReference type="PANTHER" id="PTHR31465:SF8">
    <property type="entry name" value="DOMAIN PROTEIN, PUTATIVE (AFU_ORTHOLOGUE AFUA_6G14140)-RELATED"/>
    <property type="match status" value="1"/>
</dbReference>
<evidence type="ECO:0000313" key="7">
    <source>
        <dbReference type="Proteomes" id="UP001149163"/>
    </source>
</evidence>
<dbReference type="AlphaFoldDB" id="A0A9W9LN04"/>
<dbReference type="RefSeq" id="XP_056543122.1">
    <property type="nucleotide sequence ID" value="XM_056687567.1"/>
</dbReference>
<organism evidence="6 7">
    <name type="scientific">Penicillium canariense</name>
    <dbReference type="NCBI Taxonomy" id="189055"/>
    <lineage>
        <taxon>Eukaryota</taxon>
        <taxon>Fungi</taxon>
        <taxon>Dikarya</taxon>
        <taxon>Ascomycota</taxon>
        <taxon>Pezizomycotina</taxon>
        <taxon>Eurotiomycetes</taxon>
        <taxon>Eurotiomycetidae</taxon>
        <taxon>Eurotiales</taxon>
        <taxon>Aspergillaceae</taxon>
        <taxon>Penicillium</taxon>
    </lineage>
</organism>
<evidence type="ECO:0000256" key="5">
    <source>
        <dbReference type="SAM" id="Phobius"/>
    </source>
</evidence>
<name>A0A9W9LN04_9EURO</name>
<dbReference type="GO" id="GO:0000324">
    <property type="term" value="C:fungal-type vacuole"/>
    <property type="evidence" value="ECO:0007669"/>
    <property type="project" value="TreeGrafter"/>
</dbReference>
<evidence type="ECO:0000256" key="4">
    <source>
        <dbReference type="ARBA" id="ARBA00023136"/>
    </source>
</evidence>
<proteinExistence type="predicted"/>
<keyword evidence="4 5" id="KW-0472">Membrane</keyword>
<sequence>MIPLYFVTCDFISLSLQGAGGGLAATATTNHGSAVGNNIMMAGIVRQVVTLSVFGTLSVQFFVRIRNTPMHALSVEAQKVWESRKFRWFCWGIVIAFVTTYARCVYRIAEMSGGWKNKIMQDEVSFIIFESGICAVALMALCVAHPGYCFEQKRGNYTRAFAEDSVLPGQKAENHSNSSMA</sequence>
<protein>
    <submittedName>
        <fullName evidence="6">Uncharacterized protein</fullName>
    </submittedName>
</protein>
<feature type="transmembrane region" description="Helical" evidence="5">
    <location>
        <begin position="40"/>
        <end position="63"/>
    </location>
</feature>
<reference evidence="6" key="1">
    <citation type="submission" date="2022-11" db="EMBL/GenBank/DDBJ databases">
        <authorList>
            <person name="Petersen C."/>
        </authorList>
    </citation>
    <scope>NUCLEOTIDE SEQUENCE</scope>
    <source>
        <strain evidence="6">IBT 26290</strain>
    </source>
</reference>
<dbReference type="GeneID" id="81426743"/>
<comment type="subcellular location">
    <subcellularLocation>
        <location evidence="1">Membrane</location>
        <topology evidence="1">Multi-pass membrane protein</topology>
    </subcellularLocation>
</comment>
<evidence type="ECO:0000256" key="2">
    <source>
        <dbReference type="ARBA" id="ARBA00022692"/>
    </source>
</evidence>